<gene>
    <name evidence="1" type="ORF">BV25DRAFT_1835450</name>
</gene>
<evidence type="ECO:0000313" key="2">
    <source>
        <dbReference type="Proteomes" id="UP000814140"/>
    </source>
</evidence>
<name>A0ACB8TFC8_9AGAM</name>
<evidence type="ECO:0000313" key="1">
    <source>
        <dbReference type="EMBL" id="KAI0067143.1"/>
    </source>
</evidence>
<proteinExistence type="predicted"/>
<reference evidence="1" key="1">
    <citation type="submission" date="2021-03" db="EMBL/GenBank/DDBJ databases">
        <authorList>
            <consortium name="DOE Joint Genome Institute"/>
            <person name="Ahrendt S."/>
            <person name="Looney B.P."/>
            <person name="Miyauchi S."/>
            <person name="Morin E."/>
            <person name="Drula E."/>
            <person name="Courty P.E."/>
            <person name="Chicoki N."/>
            <person name="Fauchery L."/>
            <person name="Kohler A."/>
            <person name="Kuo A."/>
            <person name="Labutti K."/>
            <person name="Pangilinan J."/>
            <person name="Lipzen A."/>
            <person name="Riley R."/>
            <person name="Andreopoulos W."/>
            <person name="He G."/>
            <person name="Johnson J."/>
            <person name="Barry K.W."/>
            <person name="Grigoriev I.V."/>
            <person name="Nagy L."/>
            <person name="Hibbett D."/>
            <person name="Henrissat B."/>
            <person name="Matheny P.B."/>
            <person name="Labbe J."/>
            <person name="Martin F."/>
        </authorList>
    </citation>
    <scope>NUCLEOTIDE SEQUENCE</scope>
    <source>
        <strain evidence="1">HHB10654</strain>
    </source>
</reference>
<accession>A0ACB8TFC8</accession>
<comment type="caution">
    <text evidence="1">The sequence shown here is derived from an EMBL/GenBank/DDBJ whole genome shotgun (WGS) entry which is preliminary data.</text>
</comment>
<sequence>MEDDRRTHGADDETPGERSSHFSPEDHYNRSPGEFLPAELCTLTRSIRRASRAVDTVHGFFGLSELPPTRWPTSTPLINPYNNSADLLAFAPYERTLYLSVVARVVTVSLADPSGRPIPHVSLTFAPVYRADLLGILRLLDTFSNLPNELRAERYLPDDRGGSRNSFRPFVSIYDGRNGYILPAVQSNAMARLPPGDILPQDVVVCTLAIQRFWLNQDRDRGRWNVVLRLESVTLLLEREWTTDTEFE</sequence>
<dbReference type="EMBL" id="MU277191">
    <property type="protein sequence ID" value="KAI0067143.1"/>
    <property type="molecule type" value="Genomic_DNA"/>
</dbReference>
<keyword evidence="2" id="KW-1185">Reference proteome</keyword>
<reference evidence="1" key="2">
    <citation type="journal article" date="2022" name="New Phytol.">
        <title>Evolutionary transition to the ectomycorrhizal habit in the genomes of a hyperdiverse lineage of mushroom-forming fungi.</title>
        <authorList>
            <person name="Looney B."/>
            <person name="Miyauchi S."/>
            <person name="Morin E."/>
            <person name="Drula E."/>
            <person name="Courty P.E."/>
            <person name="Kohler A."/>
            <person name="Kuo A."/>
            <person name="LaButti K."/>
            <person name="Pangilinan J."/>
            <person name="Lipzen A."/>
            <person name="Riley R."/>
            <person name="Andreopoulos W."/>
            <person name="He G."/>
            <person name="Johnson J."/>
            <person name="Nolan M."/>
            <person name="Tritt A."/>
            <person name="Barry K.W."/>
            <person name="Grigoriev I.V."/>
            <person name="Nagy L.G."/>
            <person name="Hibbett D."/>
            <person name="Henrissat B."/>
            <person name="Matheny P.B."/>
            <person name="Labbe J."/>
            <person name="Martin F.M."/>
        </authorList>
    </citation>
    <scope>NUCLEOTIDE SEQUENCE</scope>
    <source>
        <strain evidence="1">HHB10654</strain>
    </source>
</reference>
<dbReference type="Proteomes" id="UP000814140">
    <property type="component" value="Unassembled WGS sequence"/>
</dbReference>
<protein>
    <submittedName>
        <fullName evidence="1">Uncharacterized protein</fullName>
    </submittedName>
</protein>
<organism evidence="1 2">
    <name type="scientific">Artomyces pyxidatus</name>
    <dbReference type="NCBI Taxonomy" id="48021"/>
    <lineage>
        <taxon>Eukaryota</taxon>
        <taxon>Fungi</taxon>
        <taxon>Dikarya</taxon>
        <taxon>Basidiomycota</taxon>
        <taxon>Agaricomycotina</taxon>
        <taxon>Agaricomycetes</taxon>
        <taxon>Russulales</taxon>
        <taxon>Auriscalpiaceae</taxon>
        <taxon>Artomyces</taxon>
    </lineage>
</organism>